<proteinExistence type="predicted"/>
<accession>A0A2X2CUP4</accession>
<evidence type="ECO:0000313" key="7">
    <source>
        <dbReference type="Proteomes" id="UP000626180"/>
    </source>
</evidence>
<dbReference type="InterPro" id="IPR050832">
    <property type="entry name" value="Bact_Acetyltransf"/>
</dbReference>
<dbReference type="SUPFAM" id="SSF55729">
    <property type="entry name" value="Acyl-CoA N-acyltransferases (Nat)"/>
    <property type="match status" value="1"/>
</dbReference>
<dbReference type="Proteomes" id="UP000250443">
    <property type="component" value="Unassembled WGS sequence"/>
</dbReference>
<dbReference type="AlphaFoldDB" id="A0A2X2CUP4"/>
<reference evidence="4 7" key="2">
    <citation type="submission" date="2020-10" db="EMBL/GenBank/DDBJ databases">
        <title>Genome sequences of Pseudomonas isolates.</title>
        <authorList>
            <person name="Wessels L."/>
            <person name="Reich F."/>
            <person name="Hammerl J."/>
        </authorList>
    </citation>
    <scope>NUCLEOTIDE SEQUENCE [LARGE SCALE GENOMIC DNA]</scope>
    <source>
        <strain evidence="4 7">20-MO00624-0</strain>
    </source>
</reference>
<keyword evidence="2" id="KW-0012">Acyltransferase</keyword>
<keyword evidence="1 5" id="KW-0808">Transferase</keyword>
<evidence type="ECO:0000256" key="1">
    <source>
        <dbReference type="ARBA" id="ARBA00022679"/>
    </source>
</evidence>
<reference evidence="5 6" key="1">
    <citation type="submission" date="2018-06" db="EMBL/GenBank/DDBJ databases">
        <authorList>
            <consortium name="Pathogen Informatics"/>
            <person name="Doyle S."/>
        </authorList>
    </citation>
    <scope>NUCLEOTIDE SEQUENCE [LARGE SCALE GENOMIC DNA]</scope>
    <source>
        <strain evidence="5 6">NCTC11842</strain>
    </source>
</reference>
<dbReference type="GO" id="GO:0016747">
    <property type="term" value="F:acyltransferase activity, transferring groups other than amino-acyl groups"/>
    <property type="evidence" value="ECO:0007669"/>
    <property type="project" value="InterPro"/>
</dbReference>
<dbReference type="CDD" id="cd04301">
    <property type="entry name" value="NAT_SF"/>
    <property type="match status" value="1"/>
</dbReference>
<evidence type="ECO:0000313" key="5">
    <source>
        <dbReference type="EMBL" id="SPZ11718.1"/>
    </source>
</evidence>
<organism evidence="5 6">
    <name type="scientific">Pseudomonas luteola</name>
    <dbReference type="NCBI Taxonomy" id="47886"/>
    <lineage>
        <taxon>Bacteria</taxon>
        <taxon>Pseudomonadati</taxon>
        <taxon>Pseudomonadota</taxon>
        <taxon>Gammaproteobacteria</taxon>
        <taxon>Pseudomonadales</taxon>
        <taxon>Pseudomonadaceae</taxon>
        <taxon>Pseudomonas</taxon>
    </lineage>
</organism>
<dbReference type="PANTHER" id="PTHR43877">
    <property type="entry name" value="AMINOALKYLPHOSPHONATE N-ACETYLTRANSFERASE-RELATED-RELATED"/>
    <property type="match status" value="1"/>
</dbReference>
<feature type="domain" description="N-acetyltransferase" evidence="3">
    <location>
        <begin position="1"/>
        <end position="160"/>
    </location>
</feature>
<dbReference type="Proteomes" id="UP000626180">
    <property type="component" value="Unassembled WGS sequence"/>
</dbReference>
<dbReference type="EMBL" id="JADMCD010000007">
    <property type="protein sequence ID" value="MBF8641787.1"/>
    <property type="molecule type" value="Genomic_DNA"/>
</dbReference>
<gene>
    <name evidence="4" type="ORF">IRZ65_13955</name>
    <name evidence="5" type="ORF">NCTC11842_03967</name>
</gene>
<evidence type="ECO:0000259" key="3">
    <source>
        <dbReference type="PROSITE" id="PS51186"/>
    </source>
</evidence>
<dbReference type="PANTHER" id="PTHR43877:SF1">
    <property type="entry name" value="ACETYLTRANSFERASE"/>
    <property type="match status" value="1"/>
</dbReference>
<dbReference type="InterPro" id="IPR000182">
    <property type="entry name" value="GNAT_dom"/>
</dbReference>
<dbReference type="Pfam" id="PF00583">
    <property type="entry name" value="Acetyltransf_1"/>
    <property type="match status" value="1"/>
</dbReference>
<sequence length="167" mass="19257">MPIHRLCPDHAISYRTLMLEAYALHPEAFTSSEAERAVLPLDWWRSRLESDAVFGAFDKDQLLGVAGLFFETREKIRHKATLFGMYVPQRFGRQGIGFRLIQAVLEHTRHREDIRLVQLTVTEGNHTALRLYERCGFEVFGVEPMAVSIGKAFVNKVHLWQEIHPAK</sequence>
<evidence type="ECO:0000313" key="6">
    <source>
        <dbReference type="Proteomes" id="UP000250443"/>
    </source>
</evidence>
<dbReference type="PROSITE" id="PS51186">
    <property type="entry name" value="GNAT"/>
    <property type="match status" value="1"/>
</dbReference>
<evidence type="ECO:0000313" key="4">
    <source>
        <dbReference type="EMBL" id="MBF8641787.1"/>
    </source>
</evidence>
<dbReference type="RefSeq" id="WP_010795724.1">
    <property type="nucleotide sequence ID" value="NZ_FQYS01000005.1"/>
</dbReference>
<dbReference type="EMBL" id="UAUF01000014">
    <property type="protein sequence ID" value="SPZ11718.1"/>
    <property type="molecule type" value="Genomic_DNA"/>
</dbReference>
<dbReference type="Gene3D" id="3.40.630.30">
    <property type="match status" value="1"/>
</dbReference>
<keyword evidence="7" id="KW-1185">Reference proteome</keyword>
<dbReference type="InterPro" id="IPR016181">
    <property type="entry name" value="Acyl_CoA_acyltransferase"/>
</dbReference>
<name>A0A2X2CUP4_PSELU</name>
<evidence type="ECO:0000256" key="2">
    <source>
        <dbReference type="ARBA" id="ARBA00023315"/>
    </source>
</evidence>
<protein>
    <submittedName>
        <fullName evidence="4 5">Acetyltransferase</fullName>
    </submittedName>
</protein>